<dbReference type="InterPro" id="IPR051361">
    <property type="entry name" value="ThrE/Ser_Exporter"/>
</dbReference>
<feature type="region of interest" description="Disordered" evidence="2">
    <location>
        <begin position="160"/>
        <end position="184"/>
    </location>
</feature>
<sequence length="717" mass="78351">MKAQKRPRRLSNVNAEIEARRLVRSYTQGHSKTREAETPPLRSGQVTPVEEQYHAEDYVPKPEQYRGGVLASLLKLQNHQGSSIIPGRHRTYSRKSSIDIELLDGTTPSYTPGHSPPGSGATTPTYKHGFLHRHKPRGSESSFSLGHLIASSSTIALPQKGFSEDNADKGRQAKQQRPGLGKRTRSTDAFGAIAKKFSKPHGEEEAKITVHIAETLARQKYLVKLCRALMEYGAPTHRLEEYMRASSRVLAIESQFLYIPGCMIISFDDPSTHTTEVKLVRTAGGVDLGKLRDTHRIYKEVVHDVIGVEEATIELEEVVMQEKKFPVWFLIFVYGIASVSVGPFAFQARLIDLPISFILGCFLGFLQLKVAPRSDLYANIFEIAASVITSFAARGFGSIPDGKGGTIFCFSALAQSSIALILPGYTVLCASLELQSRSIVAGSVRMVYAIIYSLFLGYGITIGTVMYGSIDKNATSATTCTAPMPDFWYFFFVPVFTLCLSIINQAKWKQAPVMLFISFAGYVVNVFSARRFRGNTQVSQTLGALCIGILANLYARLGGRVENFSIEFWNNKLRPLILQTRSKLPSAAERLMRRLQSPKKQAIDEPESEMAKPPRKGRVGFGLAAAAMLPAIFVQVPSGLAVSGSLVAGITSANQILNNATGTTTVSSGDDSITLNSAAFNVGYSVIQVAIGITVGLFLSAVLVYPFGKKRSGLFSF</sequence>
<feature type="transmembrane region" description="Helical" evidence="3">
    <location>
        <begin position="686"/>
        <end position="707"/>
    </location>
</feature>
<evidence type="ECO:0000259" key="4">
    <source>
        <dbReference type="Pfam" id="PF06738"/>
    </source>
</evidence>
<keyword evidence="3" id="KW-1133">Transmembrane helix</keyword>
<keyword evidence="3" id="KW-0812">Transmembrane</keyword>
<feature type="transmembrane region" description="Helical" evidence="3">
    <location>
        <begin position="538"/>
        <end position="555"/>
    </location>
</feature>
<evidence type="ECO:0000313" key="6">
    <source>
        <dbReference type="Proteomes" id="UP000800235"/>
    </source>
</evidence>
<comment type="caution">
    <text evidence="5">The sequence shown here is derived from an EMBL/GenBank/DDBJ whole genome shotgun (WGS) entry which is preliminary data.</text>
</comment>
<dbReference type="OrthoDB" id="413008at2759"/>
<gene>
    <name evidence="5" type="ORF">EJ08DRAFT_594253</name>
</gene>
<evidence type="ECO:0000256" key="3">
    <source>
        <dbReference type="SAM" id="Phobius"/>
    </source>
</evidence>
<dbReference type="PANTHER" id="PTHR31082:SF4">
    <property type="entry name" value="PHEROMONE-REGULATED MEMBRANE PROTEIN 10"/>
    <property type="match status" value="1"/>
</dbReference>
<feature type="transmembrane region" description="Helical" evidence="3">
    <location>
        <begin position="446"/>
        <end position="467"/>
    </location>
</feature>
<feature type="region of interest" description="Disordered" evidence="2">
    <location>
        <begin position="22"/>
        <end position="47"/>
    </location>
</feature>
<protein>
    <submittedName>
        <fullName evidence="5">DUF1212-domain-containing protein</fullName>
    </submittedName>
</protein>
<feature type="domain" description="Threonine/serine exporter-like N-terminal" evidence="4">
    <location>
        <begin position="221"/>
        <end position="466"/>
    </location>
</feature>
<dbReference type="PANTHER" id="PTHR31082">
    <property type="entry name" value="PHEROMONE-REGULATED MEMBRANE PROTEIN 10"/>
    <property type="match status" value="1"/>
</dbReference>
<feature type="compositionally biased region" description="Basic and acidic residues" evidence="2">
    <location>
        <begin position="162"/>
        <end position="171"/>
    </location>
</feature>
<comment type="similarity">
    <text evidence="1">Belongs to the ThrE exporter (TC 2.A.79) family.</text>
</comment>
<feature type="transmembrane region" description="Helical" evidence="3">
    <location>
        <begin position="351"/>
        <end position="368"/>
    </location>
</feature>
<name>A0A9P4NL54_9PEZI</name>
<accession>A0A9P4NL54</accession>
<evidence type="ECO:0000256" key="2">
    <source>
        <dbReference type="SAM" id="MobiDB-lite"/>
    </source>
</evidence>
<dbReference type="Proteomes" id="UP000800235">
    <property type="component" value="Unassembled WGS sequence"/>
</dbReference>
<dbReference type="InterPro" id="IPR010619">
    <property type="entry name" value="ThrE-like_N"/>
</dbReference>
<dbReference type="AlphaFoldDB" id="A0A9P4NL54"/>
<dbReference type="Pfam" id="PF06738">
    <property type="entry name" value="ThrE"/>
    <property type="match status" value="1"/>
</dbReference>
<proteinExistence type="inferred from homology"/>
<keyword evidence="6" id="KW-1185">Reference proteome</keyword>
<feature type="transmembrane region" description="Helical" evidence="3">
    <location>
        <begin position="619"/>
        <end position="636"/>
    </location>
</feature>
<dbReference type="GO" id="GO:0022857">
    <property type="term" value="F:transmembrane transporter activity"/>
    <property type="evidence" value="ECO:0007669"/>
    <property type="project" value="InterPro"/>
</dbReference>
<feature type="transmembrane region" description="Helical" evidence="3">
    <location>
        <begin position="487"/>
        <end position="506"/>
    </location>
</feature>
<feature type="transmembrane region" description="Helical" evidence="3">
    <location>
        <begin position="513"/>
        <end position="532"/>
    </location>
</feature>
<evidence type="ECO:0000313" key="5">
    <source>
        <dbReference type="EMBL" id="KAF2425751.1"/>
    </source>
</evidence>
<reference evidence="5" key="1">
    <citation type="journal article" date="2020" name="Stud. Mycol.">
        <title>101 Dothideomycetes genomes: a test case for predicting lifestyles and emergence of pathogens.</title>
        <authorList>
            <person name="Haridas S."/>
            <person name="Albert R."/>
            <person name="Binder M."/>
            <person name="Bloem J."/>
            <person name="Labutti K."/>
            <person name="Salamov A."/>
            <person name="Andreopoulos B."/>
            <person name="Baker S."/>
            <person name="Barry K."/>
            <person name="Bills G."/>
            <person name="Bluhm B."/>
            <person name="Cannon C."/>
            <person name="Castanera R."/>
            <person name="Culley D."/>
            <person name="Daum C."/>
            <person name="Ezra D."/>
            <person name="Gonzalez J."/>
            <person name="Henrissat B."/>
            <person name="Kuo A."/>
            <person name="Liang C."/>
            <person name="Lipzen A."/>
            <person name="Lutzoni F."/>
            <person name="Magnuson J."/>
            <person name="Mondo S."/>
            <person name="Nolan M."/>
            <person name="Ohm R."/>
            <person name="Pangilinan J."/>
            <person name="Park H.-J."/>
            <person name="Ramirez L."/>
            <person name="Alfaro M."/>
            <person name="Sun H."/>
            <person name="Tritt A."/>
            <person name="Yoshinaga Y."/>
            <person name="Zwiers L.-H."/>
            <person name="Turgeon B."/>
            <person name="Goodwin S."/>
            <person name="Spatafora J."/>
            <person name="Crous P."/>
            <person name="Grigoriev I."/>
        </authorList>
    </citation>
    <scope>NUCLEOTIDE SEQUENCE</scope>
    <source>
        <strain evidence="5">CBS 130266</strain>
    </source>
</reference>
<feature type="transmembrane region" description="Helical" evidence="3">
    <location>
        <begin position="325"/>
        <end position="345"/>
    </location>
</feature>
<keyword evidence="3" id="KW-0472">Membrane</keyword>
<organism evidence="5 6">
    <name type="scientific">Tothia fuscella</name>
    <dbReference type="NCBI Taxonomy" id="1048955"/>
    <lineage>
        <taxon>Eukaryota</taxon>
        <taxon>Fungi</taxon>
        <taxon>Dikarya</taxon>
        <taxon>Ascomycota</taxon>
        <taxon>Pezizomycotina</taxon>
        <taxon>Dothideomycetes</taxon>
        <taxon>Pleosporomycetidae</taxon>
        <taxon>Venturiales</taxon>
        <taxon>Cylindrosympodiaceae</taxon>
        <taxon>Tothia</taxon>
    </lineage>
</organism>
<feature type="transmembrane region" description="Helical" evidence="3">
    <location>
        <begin position="405"/>
        <end position="434"/>
    </location>
</feature>
<feature type="transmembrane region" description="Helical" evidence="3">
    <location>
        <begin position="380"/>
        <end position="399"/>
    </location>
</feature>
<evidence type="ECO:0000256" key="1">
    <source>
        <dbReference type="ARBA" id="ARBA00034125"/>
    </source>
</evidence>
<dbReference type="EMBL" id="MU007068">
    <property type="protein sequence ID" value="KAF2425751.1"/>
    <property type="molecule type" value="Genomic_DNA"/>
</dbReference>